<dbReference type="InterPro" id="IPR045667">
    <property type="entry name" value="ORC3_N"/>
</dbReference>
<name>A0AAN4ZPH5_9BILA</name>
<dbReference type="EMBL" id="BTRK01000003">
    <property type="protein sequence ID" value="GMR43049.1"/>
    <property type="molecule type" value="Genomic_DNA"/>
</dbReference>
<organism evidence="2 3">
    <name type="scientific">Pristionchus mayeri</name>
    <dbReference type="NCBI Taxonomy" id="1317129"/>
    <lineage>
        <taxon>Eukaryota</taxon>
        <taxon>Metazoa</taxon>
        <taxon>Ecdysozoa</taxon>
        <taxon>Nematoda</taxon>
        <taxon>Chromadorea</taxon>
        <taxon>Rhabditida</taxon>
        <taxon>Rhabditina</taxon>
        <taxon>Diplogasteromorpha</taxon>
        <taxon>Diplogasteroidea</taxon>
        <taxon>Neodiplogasteridae</taxon>
        <taxon>Pristionchus</taxon>
    </lineage>
</organism>
<accession>A0AAN4ZPH5</accession>
<reference evidence="3" key="1">
    <citation type="submission" date="2022-10" db="EMBL/GenBank/DDBJ databases">
        <title>Genome assembly of Pristionchus species.</title>
        <authorList>
            <person name="Yoshida K."/>
            <person name="Sommer R.J."/>
        </authorList>
    </citation>
    <scope>NUCLEOTIDE SEQUENCE [LARGE SCALE GENOMIC DNA]</scope>
    <source>
        <strain evidence="3">RS5460</strain>
    </source>
</reference>
<proteinExistence type="predicted"/>
<evidence type="ECO:0000313" key="2">
    <source>
        <dbReference type="EMBL" id="GMR43049.1"/>
    </source>
</evidence>
<gene>
    <name evidence="2" type="ORF">PMAYCL1PPCAC_13244</name>
</gene>
<keyword evidence="3" id="KW-1185">Reference proteome</keyword>
<evidence type="ECO:0000259" key="1">
    <source>
        <dbReference type="Pfam" id="PF07034"/>
    </source>
</evidence>
<feature type="domain" description="Origin recognition complex subunit 3 N-terminal" evidence="1">
    <location>
        <begin position="99"/>
        <end position="278"/>
    </location>
</feature>
<sequence>MPTVLTSHKRFLSVPESFKGCVSTKNAKTDGGRELEKALNYFTEKIKEVERKVIDATKIVEFLVTRNDENLMNNYYFGTKTSRIRTAVVKCNFTDSETLMRSVEDKCKEHKVDRVIVSSHATSVQGALEEIKEKHRHTIIVIEQLESMDIDVFNRLISLLSYENLRRTSIKDSDEDMKDKLDVSLLVCICTSRSAFRSHCVGDNFDLLFPKFFPLASPQEQFEQVAMALIRNEDKKAPKLYLSGDLLLLIKNRFLYGDFSLSELKKIVRLAIVKNFLNYDSYIDNEEDDFPERVPVYWKWFEILTDLINATYEETEDNKESLPNKIDLHTELQRYPNAFWADNKTIADVRNLLCQKNREELCEWIEVIASNAEEVSPEESKTLSDRAAALRASASAAAPAAPSTPSQTALTTARKMTMSELLAANRAKQEAAKSGLNELRAAVGEVVTVMKGQLFSWRGHDDYLLNVPEGIEIPDLSKSLMTQTNKPLSQAFTALAGIDQFKAVPLARWGQMVADRVDNGEFYDCVAQLERMGMIKDMSKQGKKAAMVQFRPMKNFN</sequence>
<dbReference type="Pfam" id="PF07034">
    <property type="entry name" value="ORC3_N"/>
    <property type="match status" value="1"/>
</dbReference>
<dbReference type="AlphaFoldDB" id="A0AAN4ZPH5"/>
<dbReference type="Proteomes" id="UP001328107">
    <property type="component" value="Unassembled WGS sequence"/>
</dbReference>
<protein>
    <recommendedName>
        <fullName evidence="1">Origin recognition complex subunit 3 N-terminal domain-containing protein</fullName>
    </recommendedName>
</protein>
<comment type="caution">
    <text evidence="2">The sequence shown here is derived from an EMBL/GenBank/DDBJ whole genome shotgun (WGS) entry which is preliminary data.</text>
</comment>
<evidence type="ECO:0000313" key="3">
    <source>
        <dbReference type="Proteomes" id="UP001328107"/>
    </source>
</evidence>